<proteinExistence type="predicted"/>
<sequence length="183" mass="19670">MNSIATLALNGEGIPLKNMRVTLTMQFQDKEQSGQTSSTARAEQGTKGKELRVSGEVPFKTPEVLKRIFELASATGDDGQRQKYRVAHDAARAVGFREATFTGSLDAPQQEGRMSWLVTFTLTEFISVPEKREERAAGKVSAQKQTAGAGGDTGSGTASAGESDEKLTWFESKVLKPVNDALG</sequence>
<protein>
    <submittedName>
        <fullName evidence="2">Uncharacterized protein</fullName>
    </submittedName>
</protein>
<feature type="compositionally biased region" description="Polar residues" evidence="1">
    <location>
        <begin position="28"/>
        <end position="41"/>
    </location>
</feature>
<dbReference type="AlphaFoldDB" id="A0A483L9F8"/>
<evidence type="ECO:0000256" key="1">
    <source>
        <dbReference type="SAM" id="MobiDB-lite"/>
    </source>
</evidence>
<evidence type="ECO:0000313" key="2">
    <source>
        <dbReference type="EMBL" id="TCX72696.1"/>
    </source>
</evidence>
<feature type="region of interest" description="Disordered" evidence="1">
    <location>
        <begin position="134"/>
        <end position="164"/>
    </location>
</feature>
<comment type="caution">
    <text evidence="2">The sequence shown here is derived from an EMBL/GenBank/DDBJ whole genome shotgun (WGS) entry which is preliminary data.</text>
</comment>
<feature type="region of interest" description="Disordered" evidence="1">
    <location>
        <begin position="28"/>
        <end position="51"/>
    </location>
</feature>
<dbReference type="Pfam" id="PF25759">
    <property type="entry name" value="HP1_ORF34"/>
    <property type="match status" value="1"/>
</dbReference>
<accession>A0A483L9F8</accession>
<gene>
    <name evidence="2" type="ORF">ETE64_13745</name>
</gene>
<dbReference type="InterPro" id="IPR057869">
    <property type="entry name" value="HP1_YO34"/>
</dbReference>
<reference evidence="2" key="1">
    <citation type="submission" date="2019-01" db="EMBL/GenBank/DDBJ databases">
        <authorList>
            <person name="Lista F."/>
            <person name="Anselmo A."/>
        </authorList>
    </citation>
    <scope>NUCLEOTIDE SEQUENCE</scope>
    <source>
        <strain evidence="2">10S</strain>
    </source>
</reference>
<dbReference type="EMBL" id="SDCM01000019">
    <property type="protein sequence ID" value="TCX72696.1"/>
    <property type="molecule type" value="Genomic_DNA"/>
</dbReference>
<dbReference type="RefSeq" id="WP_049183260.1">
    <property type="nucleotide sequence ID" value="NZ_CP091826.1"/>
</dbReference>
<organism evidence="2">
    <name type="scientific">Klebsiella pneumoniae</name>
    <dbReference type="NCBI Taxonomy" id="573"/>
    <lineage>
        <taxon>Bacteria</taxon>
        <taxon>Pseudomonadati</taxon>
        <taxon>Pseudomonadota</taxon>
        <taxon>Gammaproteobacteria</taxon>
        <taxon>Enterobacterales</taxon>
        <taxon>Enterobacteriaceae</taxon>
        <taxon>Klebsiella/Raoultella group</taxon>
        <taxon>Klebsiella</taxon>
        <taxon>Klebsiella pneumoniae complex</taxon>
    </lineage>
</organism>
<name>A0A483L9F8_KLEPN</name>